<accession>A0A9R1UWC7</accession>
<dbReference type="Pfam" id="PF08263">
    <property type="entry name" value="LRRNT_2"/>
    <property type="match status" value="1"/>
</dbReference>
<keyword evidence="8 11" id="KW-1133">Transmembrane helix</keyword>
<keyword evidence="16" id="KW-1185">Reference proteome</keyword>
<evidence type="ECO:0000256" key="7">
    <source>
        <dbReference type="ARBA" id="ARBA00022737"/>
    </source>
</evidence>
<feature type="transmembrane region" description="Helical" evidence="11">
    <location>
        <begin position="915"/>
        <end position="940"/>
    </location>
</feature>
<dbReference type="InterPro" id="IPR013210">
    <property type="entry name" value="LRR_N_plant-typ"/>
</dbReference>
<reference evidence="15 16" key="1">
    <citation type="journal article" date="2017" name="Nat. Commun.">
        <title>Genome assembly with in vitro proximity ligation data and whole-genome triplication in lettuce.</title>
        <authorList>
            <person name="Reyes-Chin-Wo S."/>
            <person name="Wang Z."/>
            <person name="Yang X."/>
            <person name="Kozik A."/>
            <person name="Arikit S."/>
            <person name="Song C."/>
            <person name="Xia L."/>
            <person name="Froenicke L."/>
            <person name="Lavelle D.O."/>
            <person name="Truco M.J."/>
            <person name="Xia R."/>
            <person name="Zhu S."/>
            <person name="Xu C."/>
            <person name="Xu H."/>
            <person name="Xu X."/>
            <person name="Cox K."/>
            <person name="Korf I."/>
            <person name="Meyers B.C."/>
            <person name="Michelmore R.W."/>
        </authorList>
    </citation>
    <scope>NUCLEOTIDE SEQUENCE [LARGE SCALE GENOMIC DNA]</scope>
    <source>
        <strain evidence="16">cv. Salinas</strain>
        <tissue evidence="15">Seedlings</tissue>
    </source>
</reference>
<evidence type="ECO:0000256" key="5">
    <source>
        <dbReference type="ARBA" id="ARBA00022692"/>
    </source>
</evidence>
<name>A0A9R1UWC7_LACSA</name>
<keyword evidence="7" id="KW-0677">Repeat</keyword>
<dbReference type="FunFam" id="3.80.10.10:FF:000213">
    <property type="entry name" value="Tyrosine-sulfated glycopeptide receptor 1"/>
    <property type="match status" value="1"/>
</dbReference>
<keyword evidence="10" id="KW-0325">Glycoprotein</keyword>
<keyword evidence="9 11" id="KW-0472">Membrane</keyword>
<dbReference type="Pfam" id="PF23598">
    <property type="entry name" value="LRR_14"/>
    <property type="match status" value="1"/>
</dbReference>
<dbReference type="Pfam" id="PF13855">
    <property type="entry name" value="LRR_8"/>
    <property type="match status" value="2"/>
</dbReference>
<dbReference type="GO" id="GO:0005886">
    <property type="term" value="C:plasma membrane"/>
    <property type="evidence" value="ECO:0007669"/>
    <property type="project" value="UniProtKB-SubCell"/>
</dbReference>
<gene>
    <name evidence="15" type="ORF">LSAT_V11C700380860</name>
</gene>
<evidence type="ECO:0000259" key="13">
    <source>
        <dbReference type="Pfam" id="PF08263"/>
    </source>
</evidence>
<dbReference type="InterPro" id="IPR032675">
    <property type="entry name" value="LRR_dom_sf"/>
</dbReference>
<feature type="domain" description="Leucine-rich repeat-containing N-terminal plant-type" evidence="13">
    <location>
        <begin position="33"/>
        <end position="86"/>
    </location>
</feature>
<organism evidence="15 16">
    <name type="scientific">Lactuca sativa</name>
    <name type="common">Garden lettuce</name>
    <dbReference type="NCBI Taxonomy" id="4236"/>
    <lineage>
        <taxon>Eukaryota</taxon>
        <taxon>Viridiplantae</taxon>
        <taxon>Streptophyta</taxon>
        <taxon>Embryophyta</taxon>
        <taxon>Tracheophyta</taxon>
        <taxon>Spermatophyta</taxon>
        <taxon>Magnoliopsida</taxon>
        <taxon>eudicotyledons</taxon>
        <taxon>Gunneridae</taxon>
        <taxon>Pentapetalae</taxon>
        <taxon>asterids</taxon>
        <taxon>campanulids</taxon>
        <taxon>Asterales</taxon>
        <taxon>Asteraceae</taxon>
        <taxon>Cichorioideae</taxon>
        <taxon>Cichorieae</taxon>
        <taxon>Lactucinae</taxon>
        <taxon>Lactuca</taxon>
    </lineage>
</organism>
<comment type="similarity">
    <text evidence="2">Belongs to the RLP family.</text>
</comment>
<evidence type="ECO:0008006" key="17">
    <source>
        <dbReference type="Google" id="ProtNLM"/>
    </source>
</evidence>
<feature type="domain" description="Disease resistance R13L4/SHOC-2-like LRR" evidence="14">
    <location>
        <begin position="98"/>
        <end position="298"/>
    </location>
</feature>
<keyword evidence="3" id="KW-1003">Cell membrane</keyword>
<evidence type="ECO:0000256" key="8">
    <source>
        <dbReference type="ARBA" id="ARBA00022989"/>
    </source>
</evidence>
<dbReference type="GO" id="GO:0051707">
    <property type="term" value="P:response to other organism"/>
    <property type="evidence" value="ECO:0007669"/>
    <property type="project" value="UniProtKB-ARBA"/>
</dbReference>
<evidence type="ECO:0000313" key="16">
    <source>
        <dbReference type="Proteomes" id="UP000235145"/>
    </source>
</evidence>
<keyword evidence="5 11" id="KW-0812">Transmembrane</keyword>
<dbReference type="Proteomes" id="UP000235145">
    <property type="component" value="Unassembled WGS sequence"/>
</dbReference>
<dbReference type="SMART" id="SM00369">
    <property type="entry name" value="LRR_TYP"/>
    <property type="match status" value="11"/>
</dbReference>
<protein>
    <recommendedName>
        <fullName evidence="17">Leucine-rich repeat-containing N-terminal plant-type domain-containing protein</fullName>
    </recommendedName>
</protein>
<evidence type="ECO:0000256" key="10">
    <source>
        <dbReference type="ARBA" id="ARBA00023180"/>
    </source>
</evidence>
<evidence type="ECO:0000256" key="6">
    <source>
        <dbReference type="ARBA" id="ARBA00022729"/>
    </source>
</evidence>
<keyword evidence="6 12" id="KW-0732">Signal</keyword>
<evidence type="ECO:0000313" key="15">
    <source>
        <dbReference type="EMBL" id="KAJ0195125.1"/>
    </source>
</evidence>
<dbReference type="FunFam" id="3.80.10.10:FF:000095">
    <property type="entry name" value="LRR receptor-like serine/threonine-protein kinase GSO1"/>
    <property type="match status" value="1"/>
</dbReference>
<dbReference type="InterPro" id="IPR055414">
    <property type="entry name" value="LRR_R13L4/SHOC2-like"/>
</dbReference>
<dbReference type="PANTHER" id="PTHR48061:SF12">
    <property type="entry name" value="DISEASE RESISTANCE LIKE PROTEIN"/>
    <property type="match status" value="1"/>
</dbReference>
<feature type="signal peptide" evidence="12">
    <location>
        <begin position="1"/>
        <end position="28"/>
    </location>
</feature>
<dbReference type="Pfam" id="PF00560">
    <property type="entry name" value="LRR_1"/>
    <property type="match status" value="5"/>
</dbReference>
<dbReference type="Gene3D" id="3.80.10.10">
    <property type="entry name" value="Ribonuclease Inhibitor"/>
    <property type="match status" value="5"/>
</dbReference>
<dbReference type="AlphaFoldDB" id="A0A9R1UWC7"/>
<proteinExistence type="inferred from homology"/>
<comment type="caution">
    <text evidence="15">The sequence shown here is derived from an EMBL/GenBank/DDBJ whole genome shotgun (WGS) entry which is preliminary data.</text>
</comment>
<evidence type="ECO:0000256" key="2">
    <source>
        <dbReference type="ARBA" id="ARBA00009592"/>
    </source>
</evidence>
<evidence type="ECO:0000256" key="4">
    <source>
        <dbReference type="ARBA" id="ARBA00022614"/>
    </source>
</evidence>
<dbReference type="InterPro" id="IPR001611">
    <property type="entry name" value="Leu-rich_rpt"/>
</dbReference>
<dbReference type="GO" id="GO:0006952">
    <property type="term" value="P:defense response"/>
    <property type="evidence" value="ECO:0007669"/>
    <property type="project" value="UniProtKB-ARBA"/>
</dbReference>
<comment type="subcellular location">
    <subcellularLocation>
        <location evidence="1">Cell membrane</location>
        <topology evidence="1">Single-pass type I membrane protein</topology>
    </subcellularLocation>
</comment>
<evidence type="ECO:0000256" key="3">
    <source>
        <dbReference type="ARBA" id="ARBA00022475"/>
    </source>
</evidence>
<sequence>MASYMNHFSLLQAISLLYVLFTLTCTGSSPSHDEECSALFQFKQSLIHQDDALCNARWFQTFQSWKPTSNASDAGFDCCSWYGVECRNDHENGHVIGLDLSECSLCGHINSTSTLFSLVHLQSLNLAMNNFVESQIPSEIAHLKQLRSLNLSYSGFSGQIPNEISQLMQLSSLDLSMNLLKLQTPSGFENLLQNLTGLKELDLSWVDISSSVPHFLANFSSLRSIGLYNCLLQNEFPKAILEMPKLEILDVASNTNLIGSIPEFHNSSLLKLGLSDCSFSGTIPGSLSNLTQLNFLSLAGNKFTGFVPSLASLLKLNVLNLSGNKFKKGRLPNWLAKLTKLNELHLIGMNIKGEIPPFLANLTELGVVVMGRNFLTGHIPSSFFNLTKLTYIQLQENQLQGPISSSFSKFKSLQFVSLFSNNLEGRVDIDMFLHLNKLDTLRLGDNKISLFLPNNYTNNTLPQLIELNLESCNLKEFPSFLRFQDKLIDLRLNDNKIDGLVPVWIWNNSKETLQKIVLSYNSITGFHQHPRFLPWRRLQLFFISHNQVQGQLPIPPQTTVVYAAENNNLNGEIPPMICELKSLQSLDVFSNNISGTLPPCLGSLSNSLSFLDLSRNNFHGKIMNSFKHGCMLKSFDVSENRFTGRLPRSLTNCTNLKVLSLGANSFDDVFPFWMGTLPELQVLDLRSNKLYGPIQGSTAVSTHFSKLRIIDLSNNGFSGQLDQKYFQTWNAMKSVGKSSVMEVNDKSSGFIWDYTIRVIHKTVNTQYEHILTIDMAIDLSCNHFEGEIPVSLQDLQGLQSLNLSNNHFTGSILPSLESLKNVEALDLSHNKLSGEIPQQLVQLNFLSIFNVSFNNLEGRIPQGKQFNTFDKSSYMGNSRLCGHPLSEECQISKASRLPPPTNLSGSLFPSERIDWIIIFCGVGSGLVVGIFIGNFLYGMYSDRFTKRKDRWVRPLRNTRRNQVNNNPYNKKLRISDLFWVDSEA</sequence>
<dbReference type="PROSITE" id="PS51450">
    <property type="entry name" value="LRR"/>
    <property type="match status" value="1"/>
</dbReference>
<keyword evidence="4" id="KW-0433">Leucine-rich repeat</keyword>
<dbReference type="PANTHER" id="PTHR48061">
    <property type="entry name" value="LEUCINE-RICH REPEAT RECEPTOR PROTEIN KINASE EMS1-LIKE-RELATED"/>
    <property type="match status" value="1"/>
</dbReference>
<evidence type="ECO:0000256" key="11">
    <source>
        <dbReference type="SAM" id="Phobius"/>
    </source>
</evidence>
<dbReference type="InterPro" id="IPR046956">
    <property type="entry name" value="RLP23-like"/>
</dbReference>
<evidence type="ECO:0000256" key="9">
    <source>
        <dbReference type="ARBA" id="ARBA00023136"/>
    </source>
</evidence>
<evidence type="ECO:0000256" key="1">
    <source>
        <dbReference type="ARBA" id="ARBA00004251"/>
    </source>
</evidence>
<dbReference type="SUPFAM" id="SSF52058">
    <property type="entry name" value="L domain-like"/>
    <property type="match status" value="3"/>
</dbReference>
<feature type="chain" id="PRO_5040508029" description="Leucine-rich repeat-containing N-terminal plant-type domain-containing protein" evidence="12">
    <location>
        <begin position="29"/>
        <end position="984"/>
    </location>
</feature>
<evidence type="ECO:0000259" key="14">
    <source>
        <dbReference type="Pfam" id="PF23598"/>
    </source>
</evidence>
<dbReference type="InterPro" id="IPR003591">
    <property type="entry name" value="Leu-rich_rpt_typical-subtyp"/>
</dbReference>
<dbReference type="EMBL" id="NBSK02000007">
    <property type="protein sequence ID" value="KAJ0195125.1"/>
    <property type="molecule type" value="Genomic_DNA"/>
</dbReference>
<evidence type="ECO:0000256" key="12">
    <source>
        <dbReference type="SAM" id="SignalP"/>
    </source>
</evidence>